<reference evidence="2 3" key="1">
    <citation type="journal article" date="2024" name="J Genomics">
        <title>Draft genome sequencing and assembly of Favolaschia claudopus CIRM-BRFM 2984 isolated from oak limbs.</title>
        <authorList>
            <person name="Navarro D."/>
            <person name="Drula E."/>
            <person name="Chaduli D."/>
            <person name="Cazenave R."/>
            <person name="Ahrendt S."/>
            <person name="Wang J."/>
            <person name="Lipzen A."/>
            <person name="Daum C."/>
            <person name="Barry K."/>
            <person name="Grigoriev I.V."/>
            <person name="Favel A."/>
            <person name="Rosso M.N."/>
            <person name="Martin F."/>
        </authorList>
    </citation>
    <scope>NUCLEOTIDE SEQUENCE [LARGE SCALE GENOMIC DNA]</scope>
    <source>
        <strain evidence="2 3">CIRM-BRFM 2984</strain>
    </source>
</reference>
<evidence type="ECO:0000313" key="2">
    <source>
        <dbReference type="EMBL" id="KAK7050377.1"/>
    </source>
</evidence>
<dbReference type="AlphaFoldDB" id="A0AAW0DGH0"/>
<sequence>MCLTRLSSPFPRRVFPSLCNLSTSTTISTVSSALLVQADTSILTMFKPTLSSTFTTTLLVDTASDTHTFLKAAFLSPAVSSTALHHRQNPAPLSSPPPNSVTIYASTISPPHPASRFTPTSSNTTRRVASRLSGHTPALLHSFSCRLGSKRAEICAVTVARSHSSTRAALSQLHLQSSRRLHHIEPTPLLSRKCQLTELETTFPPLVIPATQPTLSPPYHQPSAPRQRPSTSTCPAPARRRRPICKVPHFRKC</sequence>
<evidence type="ECO:0000313" key="3">
    <source>
        <dbReference type="Proteomes" id="UP001362999"/>
    </source>
</evidence>
<dbReference type="Proteomes" id="UP001362999">
    <property type="component" value="Unassembled WGS sequence"/>
</dbReference>
<evidence type="ECO:0000256" key="1">
    <source>
        <dbReference type="SAM" id="MobiDB-lite"/>
    </source>
</evidence>
<dbReference type="EMBL" id="JAWWNJ010000008">
    <property type="protein sequence ID" value="KAK7050377.1"/>
    <property type="molecule type" value="Genomic_DNA"/>
</dbReference>
<feature type="region of interest" description="Disordered" evidence="1">
    <location>
        <begin position="209"/>
        <end position="239"/>
    </location>
</feature>
<organism evidence="2 3">
    <name type="scientific">Favolaschia claudopus</name>
    <dbReference type="NCBI Taxonomy" id="2862362"/>
    <lineage>
        <taxon>Eukaryota</taxon>
        <taxon>Fungi</taxon>
        <taxon>Dikarya</taxon>
        <taxon>Basidiomycota</taxon>
        <taxon>Agaricomycotina</taxon>
        <taxon>Agaricomycetes</taxon>
        <taxon>Agaricomycetidae</taxon>
        <taxon>Agaricales</taxon>
        <taxon>Marasmiineae</taxon>
        <taxon>Mycenaceae</taxon>
        <taxon>Favolaschia</taxon>
    </lineage>
</organism>
<accession>A0AAW0DGH0</accession>
<proteinExistence type="predicted"/>
<gene>
    <name evidence="2" type="ORF">R3P38DRAFT_2864366</name>
</gene>
<name>A0AAW0DGH0_9AGAR</name>
<comment type="caution">
    <text evidence="2">The sequence shown here is derived from an EMBL/GenBank/DDBJ whole genome shotgun (WGS) entry which is preliminary data.</text>
</comment>
<protein>
    <submittedName>
        <fullName evidence="2">Uncharacterized protein</fullName>
    </submittedName>
</protein>
<keyword evidence="3" id="KW-1185">Reference proteome</keyword>